<dbReference type="OMA" id="CVNCAFI"/>
<dbReference type="PROSITE" id="PS50172">
    <property type="entry name" value="BRCT"/>
    <property type="match status" value="2"/>
</dbReference>
<sequence>MSTCRSPSPPPPGGRGRPAPPPPPAMPPCASPSPRGGGEPATAPPTSMSTCGYHSPRFSEDIAFLPQWLQPHRPPAVGERRKDIAGVSSPSCENCVFVRDPAQGSCLNGMTNAASCSGFRLHLSGDEGTPTGTASSSGNVVPFSLHLSSESTAQLSSIQANGLNSGTCKDLLGGFCIDGQAQEIKTALQNQSHSKDFQEICKMASEKINKSCDSKGHRRQQLSGAKVDVRKLRNADVHDAVELSIAASEAMVIAEMIRLDSESDKLTTTALEAALHVKEARKQCFVVELENSNGSPESDLDETDGLSELDETEMLDAFQDVGLSLAQTACASQGQNISGLKQKLSQASSHSCNAEAHVLEICSSEKQNIRWNSHNVDANDYVSDSLANNGSEGGVAVHTNAGRRKHVKELFNKETSFISESMDSMDEFPSASRTVSMEMAASSRASFLQKNEDFCEENQGAEAVQLCSQVVCPSLSFVDPLCSIVPCSIPCNGGPPSQGPECKQSKGEEEEWINPKVSPLKQHLEGEAGPSCTSLVKAAASNILFRRRRHSSLRPFSTVAPRSYVSGSSETHNDVDVAICQQERFTTLTLNKKIRRVQASKVFVENNVEAGNLQGFSKVLKKPSYGKGISEHQNTQSVKRKKDQFSEAKISTRKTKDRRMQTKSRLSWSDSRLIDTMEPREHIPNKEAIFRGLDFLLTGFQSHKEKEIESLIRRLGGYVLSKVPPCPLDKRSKLAELSRCKPPIVLSPKKVSTAKFLYGCAINSWMLNTSWLFDSIQAGILLPPGKYFIRQVHSMKSTSMFDQFLHLKNNKLLFDGVGFLILGKISFCSKFSNIIKHGGGQVFVSLQGLVQSLKDRSSSHGIILVANEASASRHLSYCGLEHDIKTVPASWVIGSLFSGKLIPLKKDRCALFRRIKMPSFQQQQAFDMSQEI</sequence>
<reference evidence="3" key="1">
    <citation type="journal article" date="2013" name="Nat. Commun.">
        <title>Whole-genome sequencing of Oryza brachyantha reveals mechanisms underlying Oryza genome evolution.</title>
        <authorList>
            <person name="Chen J."/>
            <person name="Huang Q."/>
            <person name="Gao D."/>
            <person name="Wang J."/>
            <person name="Lang Y."/>
            <person name="Liu T."/>
            <person name="Li B."/>
            <person name="Bai Z."/>
            <person name="Luis Goicoechea J."/>
            <person name="Liang C."/>
            <person name="Chen C."/>
            <person name="Zhang W."/>
            <person name="Sun S."/>
            <person name="Liao Y."/>
            <person name="Zhang X."/>
            <person name="Yang L."/>
            <person name="Song C."/>
            <person name="Wang M."/>
            <person name="Shi J."/>
            <person name="Liu G."/>
            <person name="Liu J."/>
            <person name="Zhou H."/>
            <person name="Zhou W."/>
            <person name="Yu Q."/>
            <person name="An N."/>
            <person name="Chen Y."/>
            <person name="Cai Q."/>
            <person name="Wang B."/>
            <person name="Liu B."/>
            <person name="Min J."/>
            <person name="Huang Y."/>
            <person name="Wu H."/>
            <person name="Li Z."/>
            <person name="Zhang Y."/>
            <person name="Yin Y."/>
            <person name="Song W."/>
            <person name="Jiang J."/>
            <person name="Jackson S.A."/>
            <person name="Wing R.A."/>
            <person name="Wang J."/>
            <person name="Chen M."/>
        </authorList>
    </citation>
    <scope>NUCLEOTIDE SEQUENCE [LARGE SCALE GENOMIC DNA]</scope>
    <source>
        <strain evidence="3">cv. IRGC 101232</strain>
    </source>
</reference>
<dbReference type="InterPro" id="IPR047252">
    <property type="entry name" value="TP53BP1-like"/>
</dbReference>
<protein>
    <recommendedName>
        <fullName evidence="2">BRCT domain-containing protein</fullName>
    </recommendedName>
</protein>
<dbReference type="FunFam" id="3.40.50.10190:FF:000081">
    <property type="entry name" value="BRCA1 C Terminus domain containing protein expressed"/>
    <property type="match status" value="1"/>
</dbReference>
<evidence type="ECO:0000313" key="3">
    <source>
        <dbReference type="EnsemblPlants" id="OB03G45420.1"/>
    </source>
</evidence>
<dbReference type="GO" id="GO:0042393">
    <property type="term" value="F:histone binding"/>
    <property type="evidence" value="ECO:0007669"/>
    <property type="project" value="TreeGrafter"/>
</dbReference>
<dbReference type="AlphaFoldDB" id="J3LU16"/>
<name>J3LU16_ORYBR</name>
<organism evidence="3">
    <name type="scientific">Oryza brachyantha</name>
    <name type="common">malo sina</name>
    <dbReference type="NCBI Taxonomy" id="4533"/>
    <lineage>
        <taxon>Eukaryota</taxon>
        <taxon>Viridiplantae</taxon>
        <taxon>Streptophyta</taxon>
        <taxon>Embryophyta</taxon>
        <taxon>Tracheophyta</taxon>
        <taxon>Spermatophyta</taxon>
        <taxon>Magnoliopsida</taxon>
        <taxon>Liliopsida</taxon>
        <taxon>Poales</taxon>
        <taxon>Poaceae</taxon>
        <taxon>BOP clade</taxon>
        <taxon>Oryzoideae</taxon>
        <taxon>Oryzeae</taxon>
        <taxon>Oryzinae</taxon>
        <taxon>Oryza</taxon>
    </lineage>
</organism>
<dbReference type="PANTHER" id="PTHR15321">
    <property type="entry name" value="TUMOR SUPPRESSOR P53-BINDING PROTEIN 1"/>
    <property type="match status" value="1"/>
</dbReference>
<reference evidence="3" key="2">
    <citation type="submission" date="2013-04" db="UniProtKB">
        <authorList>
            <consortium name="EnsemblPlants"/>
        </authorList>
    </citation>
    <scope>IDENTIFICATION</scope>
</reference>
<dbReference type="GO" id="GO:0000077">
    <property type="term" value="P:DNA damage checkpoint signaling"/>
    <property type="evidence" value="ECO:0007669"/>
    <property type="project" value="TreeGrafter"/>
</dbReference>
<dbReference type="GO" id="GO:0005634">
    <property type="term" value="C:nucleus"/>
    <property type="evidence" value="ECO:0007669"/>
    <property type="project" value="TreeGrafter"/>
</dbReference>
<dbReference type="eggNOG" id="ENOG502RDA7">
    <property type="taxonomic scope" value="Eukaryota"/>
</dbReference>
<evidence type="ECO:0000313" key="4">
    <source>
        <dbReference type="Proteomes" id="UP000006038"/>
    </source>
</evidence>
<feature type="domain" description="BRCT" evidence="2">
    <location>
        <begin position="685"/>
        <end position="789"/>
    </location>
</feature>
<feature type="region of interest" description="Disordered" evidence="1">
    <location>
        <begin position="628"/>
        <end position="662"/>
    </location>
</feature>
<dbReference type="InterPro" id="IPR036420">
    <property type="entry name" value="BRCT_dom_sf"/>
</dbReference>
<evidence type="ECO:0000259" key="2">
    <source>
        <dbReference type="PROSITE" id="PS50172"/>
    </source>
</evidence>
<dbReference type="FunFam" id="3.40.50.10190:FF:000090">
    <property type="entry name" value="BRCA1 C Terminus domain containing protein expressed"/>
    <property type="match status" value="1"/>
</dbReference>
<dbReference type="InterPro" id="IPR001357">
    <property type="entry name" value="BRCT_dom"/>
</dbReference>
<dbReference type="EnsemblPlants" id="OB03G45420.1">
    <property type="protein sequence ID" value="OB03G45420.1"/>
    <property type="gene ID" value="OB03G45420"/>
</dbReference>
<feature type="domain" description="BRCT" evidence="2">
    <location>
        <begin position="809"/>
        <end position="905"/>
    </location>
</feature>
<accession>J3LU16</accession>
<dbReference type="HOGENOM" id="CLU_011089_0_0_1"/>
<dbReference type="Gramene" id="OB03G45420.1">
    <property type="protein sequence ID" value="OB03G45420.1"/>
    <property type="gene ID" value="OB03G45420"/>
</dbReference>
<dbReference type="SUPFAM" id="SSF52113">
    <property type="entry name" value="BRCT domain"/>
    <property type="match status" value="2"/>
</dbReference>
<keyword evidence="4" id="KW-1185">Reference proteome</keyword>
<dbReference type="STRING" id="4533.J3LU16"/>
<feature type="region of interest" description="Disordered" evidence="1">
    <location>
        <begin position="1"/>
        <end position="52"/>
    </location>
</feature>
<dbReference type="PANTHER" id="PTHR15321:SF3">
    <property type="entry name" value="TP53-BINDING PROTEIN 1"/>
    <property type="match status" value="1"/>
</dbReference>
<feature type="compositionally biased region" description="Pro residues" evidence="1">
    <location>
        <begin position="7"/>
        <end position="31"/>
    </location>
</feature>
<proteinExistence type="predicted"/>
<dbReference type="GO" id="GO:0045944">
    <property type="term" value="P:positive regulation of transcription by RNA polymerase II"/>
    <property type="evidence" value="ECO:0007669"/>
    <property type="project" value="TreeGrafter"/>
</dbReference>
<dbReference type="Proteomes" id="UP000006038">
    <property type="component" value="Chromosome 3"/>
</dbReference>
<evidence type="ECO:0000256" key="1">
    <source>
        <dbReference type="SAM" id="MobiDB-lite"/>
    </source>
</evidence>
<dbReference type="SMART" id="SM00292">
    <property type="entry name" value="BRCT"/>
    <property type="match status" value="2"/>
</dbReference>
<dbReference type="Gene3D" id="3.40.50.10190">
    <property type="entry name" value="BRCT domain"/>
    <property type="match status" value="2"/>
</dbReference>